<organism evidence="1 2">
    <name type="scientific">Candidatus Jorgensenbacteria bacterium GW2011_GWF2_41_8</name>
    <dbReference type="NCBI Taxonomy" id="1618667"/>
    <lineage>
        <taxon>Bacteria</taxon>
        <taxon>Candidatus Joergenseniibacteriota</taxon>
    </lineage>
</organism>
<dbReference type="Pfam" id="PF13692">
    <property type="entry name" value="Glyco_trans_1_4"/>
    <property type="match status" value="1"/>
</dbReference>
<gene>
    <name evidence="1" type="ORF">UU83_C0013G0006</name>
</gene>
<dbReference type="Gene3D" id="3.40.50.2000">
    <property type="entry name" value="Glycogen Phosphorylase B"/>
    <property type="match status" value="1"/>
</dbReference>
<comment type="caution">
    <text evidence="1">The sequence shown here is derived from an EMBL/GenBank/DDBJ whole genome shotgun (WGS) entry which is preliminary data.</text>
</comment>
<evidence type="ECO:0000313" key="2">
    <source>
        <dbReference type="Proteomes" id="UP000033856"/>
    </source>
</evidence>
<dbReference type="GO" id="GO:0016740">
    <property type="term" value="F:transferase activity"/>
    <property type="evidence" value="ECO:0007669"/>
    <property type="project" value="UniProtKB-KW"/>
</dbReference>
<reference evidence="1 2" key="1">
    <citation type="journal article" date="2015" name="Nature">
        <title>rRNA introns, odd ribosomes, and small enigmatic genomes across a large radiation of phyla.</title>
        <authorList>
            <person name="Brown C.T."/>
            <person name="Hug L.A."/>
            <person name="Thomas B.C."/>
            <person name="Sharon I."/>
            <person name="Castelle C.J."/>
            <person name="Singh A."/>
            <person name="Wilkins M.J."/>
            <person name="Williams K.H."/>
            <person name="Banfield J.F."/>
        </authorList>
    </citation>
    <scope>NUCLEOTIDE SEQUENCE [LARGE SCALE GENOMIC DNA]</scope>
</reference>
<evidence type="ECO:0000313" key="1">
    <source>
        <dbReference type="EMBL" id="KKS24991.1"/>
    </source>
</evidence>
<accession>A0A0G0ZSL2</accession>
<dbReference type="AlphaFoldDB" id="A0A0G0ZSL2"/>
<dbReference type="PATRIC" id="fig|1618667.3.peg.255"/>
<sequence>MSEKHTSPLKLFEYMASGRPIVASDLLSLREILTEQEAIFFKPDDPLDLALKIKEILVNQSLAGKSSKLHLAKPRPSRIDFLSELTPGYLFFLNFSAKTT</sequence>
<dbReference type="SUPFAM" id="SSF53756">
    <property type="entry name" value="UDP-Glycosyltransferase/glycogen phosphorylase"/>
    <property type="match status" value="1"/>
</dbReference>
<dbReference type="Proteomes" id="UP000033856">
    <property type="component" value="Unassembled WGS sequence"/>
</dbReference>
<proteinExistence type="predicted"/>
<dbReference type="EMBL" id="LCCD01000013">
    <property type="protein sequence ID" value="KKS24991.1"/>
    <property type="molecule type" value="Genomic_DNA"/>
</dbReference>
<keyword evidence="1" id="KW-0808">Transferase</keyword>
<protein>
    <submittedName>
        <fullName evidence="1">Glycosyl transferase group 1</fullName>
    </submittedName>
</protein>
<name>A0A0G0ZSL2_9BACT</name>